<dbReference type="Gene3D" id="1.10.510.10">
    <property type="entry name" value="Transferase(Phosphotransferase) domain 1"/>
    <property type="match status" value="1"/>
</dbReference>
<dbReference type="VEuPathDB" id="TrichDB:TRFO_01405"/>
<reference evidence="2" key="1">
    <citation type="submission" date="2016-10" db="EMBL/GenBank/DDBJ databases">
        <authorList>
            <person name="Benchimol M."/>
            <person name="Almeida L.G."/>
            <person name="Vasconcelos A.T."/>
            <person name="Perreira-Neves A."/>
            <person name="Rosa I.A."/>
            <person name="Tasca T."/>
            <person name="Bogo M.R."/>
            <person name="de Souza W."/>
        </authorList>
    </citation>
    <scope>NUCLEOTIDE SEQUENCE [LARGE SCALE GENOMIC DNA]</scope>
    <source>
        <strain evidence="2">K</strain>
    </source>
</reference>
<name>A0A1J4K774_9EUKA</name>
<dbReference type="InterPro" id="IPR000719">
    <property type="entry name" value="Prot_kinase_dom"/>
</dbReference>
<protein>
    <recommendedName>
        <fullName evidence="1">Protein kinase domain-containing protein</fullName>
    </recommendedName>
</protein>
<dbReference type="GO" id="GO:0004672">
    <property type="term" value="F:protein kinase activity"/>
    <property type="evidence" value="ECO:0007669"/>
    <property type="project" value="InterPro"/>
</dbReference>
<dbReference type="PROSITE" id="PS50011">
    <property type="entry name" value="PROTEIN_KINASE_DOM"/>
    <property type="match status" value="1"/>
</dbReference>
<dbReference type="GeneID" id="94824786"/>
<keyword evidence="3" id="KW-1185">Reference proteome</keyword>
<dbReference type="AlphaFoldDB" id="A0A1J4K774"/>
<gene>
    <name evidence="2" type="ORF">TRFO_01405</name>
</gene>
<evidence type="ECO:0000313" key="2">
    <source>
        <dbReference type="EMBL" id="OHT07231.1"/>
    </source>
</evidence>
<organism evidence="2 3">
    <name type="scientific">Tritrichomonas foetus</name>
    <dbReference type="NCBI Taxonomy" id="1144522"/>
    <lineage>
        <taxon>Eukaryota</taxon>
        <taxon>Metamonada</taxon>
        <taxon>Parabasalia</taxon>
        <taxon>Tritrichomonadida</taxon>
        <taxon>Tritrichomonadidae</taxon>
        <taxon>Tritrichomonas</taxon>
    </lineage>
</organism>
<accession>A0A1J4K774</accession>
<comment type="caution">
    <text evidence="2">The sequence shown here is derived from an EMBL/GenBank/DDBJ whole genome shotgun (WGS) entry which is preliminary data.</text>
</comment>
<dbReference type="RefSeq" id="XP_068360367.1">
    <property type="nucleotide sequence ID" value="XM_068490082.1"/>
</dbReference>
<proteinExistence type="predicted"/>
<evidence type="ECO:0000313" key="3">
    <source>
        <dbReference type="Proteomes" id="UP000179807"/>
    </source>
</evidence>
<dbReference type="Proteomes" id="UP000179807">
    <property type="component" value="Unassembled WGS sequence"/>
</dbReference>
<dbReference type="SUPFAM" id="SSF56112">
    <property type="entry name" value="Protein kinase-like (PK-like)"/>
    <property type="match status" value="1"/>
</dbReference>
<dbReference type="InterPro" id="IPR011009">
    <property type="entry name" value="Kinase-like_dom_sf"/>
</dbReference>
<dbReference type="GO" id="GO:0005524">
    <property type="term" value="F:ATP binding"/>
    <property type="evidence" value="ECO:0007669"/>
    <property type="project" value="InterPro"/>
</dbReference>
<dbReference type="EMBL" id="MLAK01000704">
    <property type="protein sequence ID" value="OHT07231.1"/>
    <property type="molecule type" value="Genomic_DNA"/>
</dbReference>
<evidence type="ECO:0000259" key="1">
    <source>
        <dbReference type="PROSITE" id="PS50011"/>
    </source>
</evidence>
<feature type="domain" description="Protein kinase" evidence="1">
    <location>
        <begin position="1"/>
        <end position="270"/>
    </location>
</feature>
<sequence>MFSETIDITLRCNTEEAHYLKYNKQENQCFEFKHSTSSHIIDDLKNEYAILTFLHNHSIKVKRPICFTENNSSFTAKYQYIPGDSLSNMMMLERYGLMDIDLKMKCYIALFLTTVIQKCHKIGFIITLLSPECIKIDKYYFIYIDSLDNGTSNSQITYSSTVLNQRYCSKDYQIFKDPDIDSCNTFDESVDSYWFGVLLFSLFYKIDVAEHMKNNSKQYHCVKNLLFSNFTSDKKLDQPFYHEMKSLIGKLLDSVKKERCTIHQFKSDFLKLIDKYADSMEIDANFKEWQENGERSKLNQENLDLLRDLEECCLLGFIEPSYLLAKISLFMNNTNMSNLLFQRCIDIQNEIGKNLFYDIDNYYES</sequence>